<dbReference type="VEuPathDB" id="HostDB:ENSMFAG00000000204"/>
<dbReference type="SMART" id="SM00115">
    <property type="entry name" value="CASc"/>
    <property type="match status" value="1"/>
</dbReference>
<dbReference type="GO" id="GO:0072558">
    <property type="term" value="C:NLRP1 inflammasome complex"/>
    <property type="evidence" value="ECO:0007669"/>
    <property type="project" value="Ensembl"/>
</dbReference>
<keyword evidence="2" id="KW-0645">Protease</keyword>
<reference evidence="12" key="2">
    <citation type="submission" date="2025-08" db="UniProtKB">
        <authorList>
            <consortium name="Ensembl"/>
        </authorList>
    </citation>
    <scope>IDENTIFICATION</scope>
</reference>
<dbReference type="InterPro" id="IPR029030">
    <property type="entry name" value="Caspase-like_dom_sf"/>
</dbReference>
<dbReference type="GO" id="GO:0051604">
    <property type="term" value="P:protein maturation"/>
    <property type="evidence" value="ECO:0007669"/>
    <property type="project" value="Ensembl"/>
</dbReference>
<reference evidence="12" key="3">
    <citation type="submission" date="2025-09" db="UniProtKB">
        <authorList>
            <consortium name="Ensembl"/>
        </authorList>
    </citation>
    <scope>IDENTIFICATION</scope>
</reference>
<sequence length="472" mass="54533">MPIFEGVFIFLTEDSGKQNLHKNLEALFKRALRSTLDNSVKKRFLKLKKEEKKKQKKKKERGKEDGPLVTNHMPKDNMAEQTSMQTLSTTNQKSTGVKKDNRKKEILKVLEYLGKDMLHGVFNHLAKHDVLTLNEEEKENYYNVKIEDKALILVDSVRKNRVAHQRFTQTLLNMDQRITSVKSLLQIEAGPPESAESTNTLILCPHEEFLRRCKENHDEIYPIKKREDRKRLALIICNTKFDHLPPRTGADFDILGMKGLLQGLGYNVVDKTKLTAREMESELRAFARRPEHKSSDSTFIVLMSHGILEGICGTAHDEKNPDVLFYDTVFQIFNNRNCLNLKDKPKVIIVQACRGKGRGEHWVRDSPASLAVISSQSPENLEEDSVCRVHVEKDFIAFCSSTPHNMSWRDRTKGSIFITELITCFQKYSWCYHLMKIFQKVQKSFEIPMAKAQMPTIERVSLTRDFYLFPGN</sequence>
<dbReference type="AlphaFoldDB" id="A0A2K5U1I6"/>
<dbReference type="FunFam" id="3.30.70.1470:FF:000003">
    <property type="entry name" value="Caspase-1"/>
    <property type="match status" value="1"/>
</dbReference>
<organism evidence="12 13">
    <name type="scientific">Macaca fascicularis</name>
    <name type="common">Crab-eating macaque</name>
    <name type="synonym">Cynomolgus monkey</name>
    <dbReference type="NCBI Taxonomy" id="9541"/>
    <lineage>
        <taxon>Eukaryota</taxon>
        <taxon>Metazoa</taxon>
        <taxon>Chordata</taxon>
        <taxon>Craniata</taxon>
        <taxon>Vertebrata</taxon>
        <taxon>Euteleostomi</taxon>
        <taxon>Mammalia</taxon>
        <taxon>Eutheria</taxon>
        <taxon>Euarchontoglires</taxon>
        <taxon>Primates</taxon>
        <taxon>Haplorrhini</taxon>
        <taxon>Catarrhini</taxon>
        <taxon>Cercopithecidae</taxon>
        <taxon>Cercopithecinae</taxon>
        <taxon>Macaca</taxon>
    </lineage>
</organism>
<dbReference type="Pfam" id="PF00619">
    <property type="entry name" value="CARD"/>
    <property type="match status" value="1"/>
</dbReference>
<dbReference type="GO" id="GO:0042981">
    <property type="term" value="P:regulation of apoptotic process"/>
    <property type="evidence" value="ECO:0007669"/>
    <property type="project" value="InterPro"/>
</dbReference>
<gene>
    <name evidence="12" type="primary">CASP5</name>
</gene>
<dbReference type="PIRSF" id="PIRSF038001">
    <property type="entry name" value="Caspase_ICE"/>
    <property type="match status" value="1"/>
</dbReference>
<dbReference type="GO" id="GO:0006915">
    <property type="term" value="P:apoptotic process"/>
    <property type="evidence" value="ECO:0007669"/>
    <property type="project" value="UniProtKB-ARBA"/>
</dbReference>
<evidence type="ECO:0000256" key="1">
    <source>
        <dbReference type="ARBA" id="ARBA00010134"/>
    </source>
</evidence>
<keyword evidence="4" id="KW-0788">Thiol protease</keyword>
<evidence type="ECO:0000256" key="5">
    <source>
        <dbReference type="ARBA" id="ARBA00023145"/>
    </source>
</evidence>
<dbReference type="InterPro" id="IPR001309">
    <property type="entry name" value="Pept_C14_p20"/>
</dbReference>
<evidence type="ECO:0000313" key="13">
    <source>
        <dbReference type="Proteomes" id="UP000233100"/>
    </source>
</evidence>
<dbReference type="PROSITE" id="PS50207">
    <property type="entry name" value="CASPASE_P10"/>
    <property type="match status" value="1"/>
</dbReference>
<evidence type="ECO:0000256" key="6">
    <source>
        <dbReference type="PIRSR" id="PIRSR038001-1"/>
    </source>
</evidence>
<evidence type="ECO:0000259" key="10">
    <source>
        <dbReference type="PROSITE" id="PS50208"/>
    </source>
</evidence>
<evidence type="ECO:0000256" key="3">
    <source>
        <dbReference type="ARBA" id="ARBA00022801"/>
    </source>
</evidence>
<dbReference type="PANTHER" id="PTHR47901:SF3">
    <property type="entry name" value="CASPASE-1"/>
    <property type="match status" value="1"/>
</dbReference>
<feature type="region of interest" description="Disordered" evidence="8">
    <location>
        <begin position="47"/>
        <end position="99"/>
    </location>
</feature>
<dbReference type="PROSITE" id="PS01121">
    <property type="entry name" value="CASPASE_HIS"/>
    <property type="match status" value="1"/>
</dbReference>
<dbReference type="InterPro" id="IPR011029">
    <property type="entry name" value="DEATH-like_dom_sf"/>
</dbReference>
<feature type="compositionally biased region" description="Polar residues" evidence="8">
    <location>
        <begin position="79"/>
        <end position="95"/>
    </location>
</feature>
<dbReference type="CDD" id="cd00032">
    <property type="entry name" value="CASc"/>
    <property type="match status" value="1"/>
</dbReference>
<dbReference type="InterPro" id="IPR015917">
    <property type="entry name" value="Pept_C14A"/>
</dbReference>
<proteinExistence type="inferred from homology"/>
<dbReference type="SUPFAM" id="SSF52129">
    <property type="entry name" value="Caspase-like"/>
    <property type="match status" value="1"/>
</dbReference>
<dbReference type="InterPro" id="IPR001315">
    <property type="entry name" value="CARD"/>
</dbReference>
<dbReference type="GO" id="GO:0097169">
    <property type="term" value="C:AIM2 inflammasome complex"/>
    <property type="evidence" value="ECO:0007669"/>
    <property type="project" value="TreeGrafter"/>
</dbReference>
<dbReference type="InterPro" id="IPR002398">
    <property type="entry name" value="Pept_C14"/>
</dbReference>
<feature type="domain" description="CARD" evidence="11">
    <location>
        <begin position="94"/>
        <end position="176"/>
    </location>
</feature>
<feature type="domain" description="Caspase family p10" evidence="9">
    <location>
        <begin position="385"/>
        <end position="470"/>
    </location>
</feature>
<feature type="domain" description="Caspase family p20" evidence="10">
    <location>
        <begin position="229"/>
        <end position="357"/>
    </location>
</feature>
<protein>
    <submittedName>
        <fullName evidence="12">Caspase 5</fullName>
    </submittedName>
</protein>
<evidence type="ECO:0000259" key="11">
    <source>
        <dbReference type="PROSITE" id="PS50209"/>
    </source>
</evidence>
<dbReference type="InterPro" id="IPR011600">
    <property type="entry name" value="Pept_C14_caspase"/>
</dbReference>
<dbReference type="GO" id="GO:0035655">
    <property type="term" value="P:interleukin-18-mediated signaling pathway"/>
    <property type="evidence" value="ECO:0007669"/>
    <property type="project" value="Ensembl"/>
</dbReference>
<dbReference type="PROSITE" id="PS50209">
    <property type="entry name" value="CARD"/>
    <property type="match status" value="1"/>
</dbReference>
<evidence type="ECO:0000256" key="8">
    <source>
        <dbReference type="SAM" id="MobiDB-lite"/>
    </source>
</evidence>
<dbReference type="PANTHER" id="PTHR47901">
    <property type="entry name" value="CASPASE RECRUITMENT DOMAIN-CONTAINING PROTEIN 18"/>
    <property type="match status" value="1"/>
</dbReference>
<keyword evidence="5" id="KW-0865">Zymogen</keyword>
<dbReference type="Proteomes" id="UP000233100">
    <property type="component" value="Chromosome 14"/>
</dbReference>
<keyword evidence="13" id="KW-1185">Reference proteome</keyword>
<dbReference type="InterPro" id="IPR016129">
    <property type="entry name" value="Caspase_his_AS"/>
</dbReference>
<dbReference type="Gene3D" id="3.40.50.1460">
    <property type="match status" value="1"/>
</dbReference>
<dbReference type="GO" id="GO:0071260">
    <property type="term" value="P:cellular response to mechanical stimulus"/>
    <property type="evidence" value="ECO:0007669"/>
    <property type="project" value="Ensembl"/>
</dbReference>
<dbReference type="Pfam" id="PF00656">
    <property type="entry name" value="Peptidase_C14"/>
    <property type="match status" value="1"/>
</dbReference>
<dbReference type="GO" id="GO:0072557">
    <property type="term" value="C:IPAF inflammasome complex"/>
    <property type="evidence" value="ECO:0007669"/>
    <property type="project" value="TreeGrafter"/>
</dbReference>
<dbReference type="GO" id="GO:0050727">
    <property type="term" value="P:regulation of inflammatory response"/>
    <property type="evidence" value="ECO:0007669"/>
    <property type="project" value="TreeGrafter"/>
</dbReference>
<feature type="active site" evidence="6">
    <location>
        <position position="305"/>
    </location>
</feature>
<evidence type="ECO:0000256" key="2">
    <source>
        <dbReference type="ARBA" id="ARBA00022670"/>
    </source>
</evidence>
<comment type="similarity">
    <text evidence="1 7">Belongs to the peptidase C14A family.</text>
</comment>
<feature type="active site" evidence="6">
    <location>
        <position position="353"/>
    </location>
</feature>
<dbReference type="GO" id="GO:0004197">
    <property type="term" value="F:cysteine-type endopeptidase activity"/>
    <property type="evidence" value="ECO:0007669"/>
    <property type="project" value="Ensembl"/>
</dbReference>
<dbReference type="GO" id="GO:0072559">
    <property type="term" value="C:NLRP3 inflammasome complex"/>
    <property type="evidence" value="ECO:0007669"/>
    <property type="project" value="TreeGrafter"/>
</dbReference>
<keyword evidence="3" id="KW-0378">Hydrolase</keyword>
<evidence type="ECO:0000259" key="9">
    <source>
        <dbReference type="PROSITE" id="PS50207"/>
    </source>
</evidence>
<reference evidence="12 13" key="1">
    <citation type="submission" date="2013-03" db="EMBL/GenBank/DDBJ databases">
        <authorList>
            <person name="Warren W."/>
            <person name="Wilson R.K."/>
        </authorList>
    </citation>
    <scope>NUCLEOTIDE SEQUENCE</scope>
</reference>
<dbReference type="SMART" id="SM00114">
    <property type="entry name" value="CARD"/>
    <property type="match status" value="1"/>
</dbReference>
<dbReference type="GO" id="GO:0089720">
    <property type="term" value="F:caspase binding"/>
    <property type="evidence" value="ECO:0007669"/>
    <property type="project" value="TreeGrafter"/>
</dbReference>
<dbReference type="SUPFAM" id="SSF47986">
    <property type="entry name" value="DEATH domain"/>
    <property type="match status" value="1"/>
</dbReference>
<dbReference type="InterPro" id="IPR033139">
    <property type="entry name" value="Caspase_cys_AS"/>
</dbReference>
<accession>A0A2K5U1I6</accession>
<dbReference type="PROSITE" id="PS50208">
    <property type="entry name" value="CASPASE_P20"/>
    <property type="match status" value="1"/>
</dbReference>
<dbReference type="Ensembl" id="ENSMFAT00000024873.2">
    <property type="protein sequence ID" value="ENSMFAP00000006189.2"/>
    <property type="gene ID" value="ENSMFAG00000063780.1"/>
</dbReference>
<name>A0A2K5U1I6_MACFA</name>
<dbReference type="GO" id="GO:0006508">
    <property type="term" value="P:proteolysis"/>
    <property type="evidence" value="ECO:0007669"/>
    <property type="project" value="UniProtKB-KW"/>
</dbReference>
<evidence type="ECO:0000256" key="7">
    <source>
        <dbReference type="RuleBase" id="RU003971"/>
    </source>
</evidence>
<dbReference type="FunFam" id="3.40.50.1460:FF:000007">
    <property type="entry name" value="Caspase-1"/>
    <property type="match status" value="1"/>
</dbReference>
<evidence type="ECO:0000256" key="4">
    <source>
        <dbReference type="ARBA" id="ARBA00022807"/>
    </source>
</evidence>
<dbReference type="InterPro" id="IPR002138">
    <property type="entry name" value="Pept_C14_p10"/>
</dbReference>
<dbReference type="GeneTree" id="ENSGT00940000161497"/>
<dbReference type="PRINTS" id="PR00376">
    <property type="entry name" value="IL1BCENZYME"/>
</dbReference>
<dbReference type="PROSITE" id="PS01122">
    <property type="entry name" value="CASPASE_CYS"/>
    <property type="match status" value="1"/>
</dbReference>
<evidence type="ECO:0000313" key="12">
    <source>
        <dbReference type="Ensembl" id="ENSMFAP00000006189.2"/>
    </source>
</evidence>